<dbReference type="Pfam" id="PF07683">
    <property type="entry name" value="CobW_C"/>
    <property type="match status" value="1"/>
</dbReference>
<comment type="similarity">
    <text evidence="6">Belongs to the SIMIBI class G3E GTPase family. ZNG1 subfamily.</text>
</comment>
<evidence type="ECO:0000256" key="7">
    <source>
        <dbReference type="ARBA" id="ARBA00049117"/>
    </source>
</evidence>
<evidence type="ECO:0000313" key="10">
    <source>
        <dbReference type="EMBL" id="PVU86414.1"/>
    </source>
</evidence>
<dbReference type="Gene3D" id="3.40.50.300">
    <property type="entry name" value="P-loop containing nucleotide triphosphate hydrolases"/>
    <property type="match status" value="1"/>
</dbReference>
<dbReference type="STRING" id="133381.A0A2T9Y2C9"/>
<accession>A0A2T9Y2C9</accession>
<dbReference type="InterPro" id="IPR027417">
    <property type="entry name" value="P-loop_NTPase"/>
</dbReference>
<comment type="caution">
    <text evidence="10">The sequence shown here is derived from an EMBL/GenBank/DDBJ whole genome shotgun (WGS) entry which is preliminary data.</text>
</comment>
<dbReference type="InterPro" id="IPR051316">
    <property type="entry name" value="Zinc-reg_GTPase_activator"/>
</dbReference>
<dbReference type="OrthoDB" id="258627at2759"/>
<evidence type="ECO:0000256" key="3">
    <source>
        <dbReference type="ARBA" id="ARBA00022833"/>
    </source>
</evidence>
<keyword evidence="11" id="KW-1185">Reference proteome</keyword>
<evidence type="ECO:0000256" key="6">
    <source>
        <dbReference type="ARBA" id="ARBA00034320"/>
    </source>
</evidence>
<evidence type="ECO:0000256" key="5">
    <source>
        <dbReference type="ARBA" id="ARBA00023186"/>
    </source>
</evidence>
<dbReference type="EMBL" id="MBFS01003485">
    <property type="protein sequence ID" value="PVU86414.1"/>
    <property type="molecule type" value="Genomic_DNA"/>
</dbReference>
<dbReference type="CDD" id="cd03112">
    <property type="entry name" value="CobW-like"/>
    <property type="match status" value="1"/>
</dbReference>
<keyword evidence="5" id="KW-0143">Chaperone</keyword>
<sequence>MDEIPSLVKVPHELSEKLENLEINNEFDKTKVPITILTGFLGAGKTTLLKYILNENHGKRVAVIMNEFGSTKGIDKSIITKDSERDLVEEWLDLENGCFCCTVKDKGIKALESLMEKRGRFDYILLETTGVADPGEIASMLWTNEELGSVIKLDSVVTIVDGYNFLKELSESESGNSPINTISGNDVDYDVDDYFSLSDVLKQIAYADRIIINKVDLINETRLSDIKGIIRYPFDVICSKINSIADVEQATFSRVNLDFVLDINAYTKKAFSPAKNPREHDHSTKKHKIDVSTVCISVPSSTTIEWSKLESWLQILLWDRELPTNLPIKHASKENLLILRVKGILNVENFVSPTEKFLLSKSRIMIQGVRDIYDAFPVETDDESFDINEVKISSMQANHLVFIGRNLDSEQLTKSWNQYVL</sequence>
<dbReference type="GO" id="GO:0016787">
    <property type="term" value="F:hydrolase activity"/>
    <property type="evidence" value="ECO:0007669"/>
    <property type="project" value="UniProtKB-KW"/>
</dbReference>
<name>A0A2T9Y2C9_9FUNG</name>
<dbReference type="InterPro" id="IPR003495">
    <property type="entry name" value="CobW/HypB/UreG_nucleotide-bd"/>
</dbReference>
<dbReference type="SUPFAM" id="SSF52540">
    <property type="entry name" value="P-loop containing nucleoside triphosphate hydrolases"/>
    <property type="match status" value="1"/>
</dbReference>
<comment type="catalytic activity">
    <reaction evidence="7">
        <text>GTP + H2O = GDP + phosphate + H(+)</text>
        <dbReference type="Rhea" id="RHEA:19669"/>
        <dbReference type="ChEBI" id="CHEBI:15377"/>
        <dbReference type="ChEBI" id="CHEBI:15378"/>
        <dbReference type="ChEBI" id="CHEBI:37565"/>
        <dbReference type="ChEBI" id="CHEBI:43474"/>
        <dbReference type="ChEBI" id="CHEBI:58189"/>
    </reaction>
    <physiologicalReaction direction="left-to-right" evidence="7">
        <dbReference type="Rhea" id="RHEA:19670"/>
    </physiologicalReaction>
</comment>
<dbReference type="Pfam" id="PF02492">
    <property type="entry name" value="cobW"/>
    <property type="match status" value="1"/>
</dbReference>
<feature type="domain" description="CobW C-terminal" evidence="9">
    <location>
        <begin position="297"/>
        <end position="418"/>
    </location>
</feature>
<evidence type="ECO:0000256" key="1">
    <source>
        <dbReference type="ARBA" id="ARBA00022741"/>
    </source>
</evidence>
<keyword evidence="3" id="KW-0862">Zinc</keyword>
<keyword evidence="2" id="KW-0378">Hydrolase</keyword>
<evidence type="ECO:0000313" key="11">
    <source>
        <dbReference type="Proteomes" id="UP000245609"/>
    </source>
</evidence>
<dbReference type="Proteomes" id="UP000245609">
    <property type="component" value="Unassembled WGS sequence"/>
</dbReference>
<evidence type="ECO:0000259" key="9">
    <source>
        <dbReference type="Pfam" id="PF07683"/>
    </source>
</evidence>
<dbReference type="InterPro" id="IPR011629">
    <property type="entry name" value="CobW-like_C"/>
</dbReference>
<dbReference type="AlphaFoldDB" id="A0A2T9Y2C9"/>
<dbReference type="PANTHER" id="PTHR13748:SF31">
    <property type="entry name" value="ZINC-REGULATED GTPASE METALLOPROTEIN ACTIVATOR 1A-RELATED"/>
    <property type="match status" value="1"/>
</dbReference>
<dbReference type="InterPro" id="IPR036627">
    <property type="entry name" value="CobW-likC_sf"/>
</dbReference>
<protein>
    <recommendedName>
        <fullName evidence="12">CobW C-terminal domain-containing protein</fullName>
    </recommendedName>
</protein>
<evidence type="ECO:0008006" key="12">
    <source>
        <dbReference type="Google" id="ProtNLM"/>
    </source>
</evidence>
<reference evidence="10 11" key="1">
    <citation type="journal article" date="2018" name="MBio">
        <title>Comparative Genomics Reveals the Core Gene Toolbox for the Fungus-Insect Symbiosis.</title>
        <authorList>
            <person name="Wang Y."/>
            <person name="Stata M."/>
            <person name="Wang W."/>
            <person name="Stajich J.E."/>
            <person name="White M.M."/>
            <person name="Moncalvo J.M."/>
        </authorList>
    </citation>
    <scope>NUCLEOTIDE SEQUENCE [LARGE SCALE GENOMIC DNA]</scope>
    <source>
        <strain evidence="10 11">SC-DP-2</strain>
    </source>
</reference>
<keyword evidence="1" id="KW-0547">Nucleotide-binding</keyword>
<dbReference type="Gene3D" id="3.30.1220.10">
    <property type="entry name" value="CobW-like, C-terminal domain"/>
    <property type="match status" value="1"/>
</dbReference>
<evidence type="ECO:0000256" key="4">
    <source>
        <dbReference type="ARBA" id="ARBA00023134"/>
    </source>
</evidence>
<evidence type="ECO:0000256" key="2">
    <source>
        <dbReference type="ARBA" id="ARBA00022801"/>
    </source>
</evidence>
<dbReference type="SUPFAM" id="SSF90002">
    <property type="entry name" value="Hypothetical protein YjiA, C-terminal domain"/>
    <property type="match status" value="1"/>
</dbReference>
<dbReference type="GO" id="GO:0005737">
    <property type="term" value="C:cytoplasm"/>
    <property type="evidence" value="ECO:0007669"/>
    <property type="project" value="TreeGrafter"/>
</dbReference>
<gene>
    <name evidence="10" type="ORF">BB560_006732</name>
</gene>
<dbReference type="PANTHER" id="PTHR13748">
    <property type="entry name" value="COBW-RELATED"/>
    <property type="match status" value="1"/>
</dbReference>
<proteinExistence type="inferred from homology"/>
<dbReference type="GO" id="GO:0005525">
    <property type="term" value="F:GTP binding"/>
    <property type="evidence" value="ECO:0007669"/>
    <property type="project" value="UniProtKB-KW"/>
</dbReference>
<evidence type="ECO:0000259" key="8">
    <source>
        <dbReference type="Pfam" id="PF02492"/>
    </source>
</evidence>
<keyword evidence="4" id="KW-0342">GTP-binding</keyword>
<organism evidence="10 11">
    <name type="scientific">Smittium megazygosporum</name>
    <dbReference type="NCBI Taxonomy" id="133381"/>
    <lineage>
        <taxon>Eukaryota</taxon>
        <taxon>Fungi</taxon>
        <taxon>Fungi incertae sedis</taxon>
        <taxon>Zoopagomycota</taxon>
        <taxon>Kickxellomycotina</taxon>
        <taxon>Harpellomycetes</taxon>
        <taxon>Harpellales</taxon>
        <taxon>Legeriomycetaceae</taxon>
        <taxon>Smittium</taxon>
    </lineage>
</organism>
<feature type="domain" description="CobW/HypB/UreG nucleotide-binding" evidence="8">
    <location>
        <begin position="33"/>
        <end position="225"/>
    </location>
</feature>